<dbReference type="Pfam" id="PF18439">
    <property type="entry name" value="zf_UBZ"/>
    <property type="match status" value="1"/>
</dbReference>
<evidence type="ECO:0000256" key="7">
    <source>
        <dbReference type="ARBA" id="ARBA00022695"/>
    </source>
</evidence>
<dbReference type="EMBL" id="JAWJWE010000038">
    <property type="protein sequence ID" value="KAK6623253.1"/>
    <property type="molecule type" value="Genomic_DNA"/>
</dbReference>
<evidence type="ECO:0000256" key="14">
    <source>
        <dbReference type="ARBA" id="ARBA00023204"/>
    </source>
</evidence>
<gene>
    <name evidence="20" type="ORF">RUM43_009105</name>
</gene>
<dbReference type="InterPro" id="IPR052230">
    <property type="entry name" value="DNA_polymerase_eta"/>
</dbReference>
<evidence type="ECO:0000256" key="17">
    <source>
        <dbReference type="ARBA" id="ARBA00049244"/>
    </source>
</evidence>
<accession>A0AAN8S1U8</accession>
<dbReference type="GO" id="GO:0003887">
    <property type="term" value="F:DNA-directed DNA polymerase activity"/>
    <property type="evidence" value="ECO:0007669"/>
    <property type="project" value="UniProtKB-EC"/>
</dbReference>
<evidence type="ECO:0000256" key="4">
    <source>
        <dbReference type="ARBA" id="ARBA00010945"/>
    </source>
</evidence>
<keyword evidence="12" id="KW-0460">Magnesium</keyword>
<dbReference type="Pfam" id="PF21704">
    <property type="entry name" value="POLH-Rev1_HhH"/>
    <property type="match status" value="1"/>
</dbReference>
<dbReference type="GO" id="GO:0005657">
    <property type="term" value="C:replication fork"/>
    <property type="evidence" value="ECO:0007669"/>
    <property type="project" value="TreeGrafter"/>
</dbReference>
<dbReference type="EC" id="2.7.7.7" evidence="5"/>
<keyword evidence="7" id="KW-0548">Nucleotidyltransferase</keyword>
<dbReference type="InterPro" id="IPR043502">
    <property type="entry name" value="DNA/RNA_pol_sf"/>
</dbReference>
<evidence type="ECO:0000256" key="1">
    <source>
        <dbReference type="ARBA" id="ARBA00001936"/>
    </source>
</evidence>
<evidence type="ECO:0000256" key="15">
    <source>
        <dbReference type="ARBA" id="ARBA00023242"/>
    </source>
</evidence>
<keyword evidence="13" id="KW-0832">Ubl conjugation</keyword>
<dbReference type="InterPro" id="IPR017961">
    <property type="entry name" value="DNA_pol_Y-fam_little_finger"/>
</dbReference>
<keyword evidence="10" id="KW-0863">Zinc-finger</keyword>
<evidence type="ECO:0000256" key="2">
    <source>
        <dbReference type="ARBA" id="ARBA00001946"/>
    </source>
</evidence>
<evidence type="ECO:0000313" key="20">
    <source>
        <dbReference type="EMBL" id="KAK6623253.1"/>
    </source>
</evidence>
<keyword evidence="14" id="KW-0234">DNA repair</keyword>
<dbReference type="Pfam" id="PF00817">
    <property type="entry name" value="IMS"/>
    <property type="match status" value="1"/>
</dbReference>
<dbReference type="Proteomes" id="UP001372834">
    <property type="component" value="Unassembled WGS sequence"/>
</dbReference>
<feature type="domain" description="UmuC" evidence="18">
    <location>
        <begin position="10"/>
        <end position="252"/>
    </location>
</feature>
<dbReference type="PROSITE" id="PS51907">
    <property type="entry name" value="ZF_UBZ3"/>
    <property type="match status" value="1"/>
</dbReference>
<comment type="catalytic activity">
    <reaction evidence="17">
        <text>DNA(n) + a 2'-deoxyribonucleoside 5'-triphosphate = DNA(n+1) + diphosphate</text>
        <dbReference type="Rhea" id="RHEA:22508"/>
        <dbReference type="Rhea" id="RHEA-COMP:17339"/>
        <dbReference type="Rhea" id="RHEA-COMP:17340"/>
        <dbReference type="ChEBI" id="CHEBI:33019"/>
        <dbReference type="ChEBI" id="CHEBI:61560"/>
        <dbReference type="ChEBI" id="CHEBI:173112"/>
        <dbReference type="EC" id="2.7.7.7"/>
    </reaction>
</comment>
<dbReference type="InterPro" id="IPR041298">
    <property type="entry name" value="UBZ3"/>
</dbReference>
<organism evidence="20 21">
    <name type="scientific">Polyplax serrata</name>
    <name type="common">Common mouse louse</name>
    <dbReference type="NCBI Taxonomy" id="468196"/>
    <lineage>
        <taxon>Eukaryota</taxon>
        <taxon>Metazoa</taxon>
        <taxon>Ecdysozoa</taxon>
        <taxon>Arthropoda</taxon>
        <taxon>Hexapoda</taxon>
        <taxon>Insecta</taxon>
        <taxon>Pterygota</taxon>
        <taxon>Neoptera</taxon>
        <taxon>Paraneoptera</taxon>
        <taxon>Psocodea</taxon>
        <taxon>Troctomorpha</taxon>
        <taxon>Phthiraptera</taxon>
        <taxon>Anoplura</taxon>
        <taxon>Polyplacidae</taxon>
        <taxon>Polyplax</taxon>
    </lineage>
</organism>
<evidence type="ECO:0000256" key="9">
    <source>
        <dbReference type="ARBA" id="ARBA00022763"/>
    </source>
</evidence>
<dbReference type="AlphaFoldDB" id="A0AAN8S1U8"/>
<evidence type="ECO:0000256" key="11">
    <source>
        <dbReference type="ARBA" id="ARBA00022833"/>
    </source>
</evidence>
<sequence length="649" mass="72578">MNCTANQRVIALVDMDCFFCQVETRLDTSLKGKPLAVVQYNQWKGGGIIAVNYEARDRGVTRFMRGDEAKEKCPEIVLVSVPTVRGKADLTKNAGEEVAKVFSEFCECVQRASIDEAFLDLSKEVQEYIKTNKEVKPQELANTFIVGHCNLGSKNEEERAMGVAEWLKLIESDGRNENPNFLLAVGGLIVEKMRSKIFEKTGFHCSAGIAHNKILAKLTAGLHKPQKQTILPHDSVPELYETLPIHKVRNLGGKFGKQVCQKLAISTMSELYGFTLNDLQQKFDDKTGHWLFNIARGIDLEPVTPRLRPESVGCSKNFTGLNQLTTKAKVEHWIKEMACEISERLQKDLEKNKRRAKLLTVSVYQESATSKCGPLNSYDANKIATDAMQIIKKFNTAPADSDVWRPSIKLLGLSASKFTDEVSSIEKFLKGRNPEMSQKDGTPLNAIDETQERTNVTPSTSRAVEIQSAVKTSFILNYLQSRQDKMAVEASKRETKEEEEESDGNEWVSLSELIPDVNQAEADVVDMLPEPLKRKFRERLNSNSKNLSESESSAARPMDRFLESNLESQCPSETCNECGKKIPLNVFLEHLDYHVALKLSSEINAVAPASVKKKTVIENDVCNKRKKGSIEANSKKMKSITAFFAVAPK</sequence>
<evidence type="ECO:0000259" key="18">
    <source>
        <dbReference type="PROSITE" id="PS50173"/>
    </source>
</evidence>
<comment type="similarity">
    <text evidence="4">Belongs to the DNA polymerase type-Y family.</text>
</comment>
<comment type="cofactor">
    <cofactor evidence="2">
        <name>Mg(2+)</name>
        <dbReference type="ChEBI" id="CHEBI:18420"/>
    </cofactor>
</comment>
<keyword evidence="15" id="KW-0539">Nucleus</keyword>
<dbReference type="FunFam" id="3.30.1490.100:FF:000007">
    <property type="entry name" value="DNA polymerase eta"/>
    <property type="match status" value="1"/>
</dbReference>
<dbReference type="FunFam" id="1.10.150.20:FF:000014">
    <property type="entry name" value="Polymerase (DNA directed), eta"/>
    <property type="match status" value="1"/>
</dbReference>
<dbReference type="PROSITE" id="PS50173">
    <property type="entry name" value="UMUC"/>
    <property type="match status" value="1"/>
</dbReference>
<evidence type="ECO:0000256" key="16">
    <source>
        <dbReference type="ARBA" id="ARBA00044975"/>
    </source>
</evidence>
<evidence type="ECO:0000256" key="10">
    <source>
        <dbReference type="ARBA" id="ARBA00022771"/>
    </source>
</evidence>
<dbReference type="InterPro" id="IPR001126">
    <property type="entry name" value="UmuC"/>
</dbReference>
<evidence type="ECO:0000313" key="21">
    <source>
        <dbReference type="Proteomes" id="UP001372834"/>
    </source>
</evidence>
<feature type="domain" description="UBZ3-type" evidence="19">
    <location>
        <begin position="568"/>
        <end position="602"/>
    </location>
</feature>
<keyword evidence="9" id="KW-0227">DNA damage</keyword>
<dbReference type="GO" id="GO:0008270">
    <property type="term" value="F:zinc ion binding"/>
    <property type="evidence" value="ECO:0007669"/>
    <property type="project" value="UniProtKB-KW"/>
</dbReference>
<dbReference type="GO" id="GO:0005634">
    <property type="term" value="C:nucleus"/>
    <property type="evidence" value="ECO:0007669"/>
    <property type="project" value="UniProtKB-SubCell"/>
</dbReference>
<dbReference type="PIRSF" id="PIRSF036603">
    <property type="entry name" value="DPol_eta"/>
    <property type="match status" value="1"/>
</dbReference>
<dbReference type="GO" id="GO:0035861">
    <property type="term" value="C:site of double-strand break"/>
    <property type="evidence" value="ECO:0007669"/>
    <property type="project" value="TreeGrafter"/>
</dbReference>
<dbReference type="Gene3D" id="3.40.1170.60">
    <property type="match status" value="1"/>
</dbReference>
<keyword evidence="11" id="KW-0862">Zinc</keyword>
<dbReference type="PANTHER" id="PTHR45873:SF1">
    <property type="entry name" value="DNA POLYMERASE ETA"/>
    <property type="match status" value="1"/>
</dbReference>
<dbReference type="Pfam" id="PF11799">
    <property type="entry name" value="IMS_C"/>
    <property type="match status" value="1"/>
</dbReference>
<dbReference type="GO" id="GO:0003684">
    <property type="term" value="F:damaged DNA binding"/>
    <property type="evidence" value="ECO:0007669"/>
    <property type="project" value="InterPro"/>
</dbReference>
<comment type="subcellular location">
    <subcellularLocation>
        <location evidence="3">Nucleus</location>
    </subcellularLocation>
</comment>
<proteinExistence type="inferred from homology"/>
<dbReference type="GO" id="GO:0042276">
    <property type="term" value="P:error-prone translesion synthesis"/>
    <property type="evidence" value="ECO:0007669"/>
    <property type="project" value="TreeGrafter"/>
</dbReference>
<dbReference type="PANTHER" id="PTHR45873">
    <property type="entry name" value="DNA POLYMERASE ETA"/>
    <property type="match status" value="1"/>
</dbReference>
<protein>
    <recommendedName>
        <fullName evidence="16">DNA polymerase eta</fullName>
        <ecNumber evidence="5">2.7.7.7</ecNumber>
    </recommendedName>
</protein>
<evidence type="ECO:0000256" key="12">
    <source>
        <dbReference type="ARBA" id="ARBA00022842"/>
    </source>
</evidence>
<name>A0AAN8S1U8_POLSC</name>
<dbReference type="InterPro" id="IPR043128">
    <property type="entry name" value="Rev_trsase/Diguanyl_cyclase"/>
</dbReference>
<dbReference type="Gene3D" id="3.30.70.270">
    <property type="match status" value="1"/>
</dbReference>
<dbReference type="InterPro" id="IPR036775">
    <property type="entry name" value="DNA_pol_Y-fam_lit_finger_sf"/>
</dbReference>
<comment type="caution">
    <text evidence="20">The sequence shown here is derived from an EMBL/GenBank/DDBJ whole genome shotgun (WGS) entry which is preliminary data.</text>
</comment>
<evidence type="ECO:0000256" key="13">
    <source>
        <dbReference type="ARBA" id="ARBA00022843"/>
    </source>
</evidence>
<evidence type="ECO:0000256" key="6">
    <source>
        <dbReference type="ARBA" id="ARBA00022679"/>
    </source>
</evidence>
<dbReference type="FunFam" id="3.40.1170.60:FF:000003">
    <property type="entry name" value="DNA polymerase eta"/>
    <property type="match status" value="1"/>
</dbReference>
<comment type="cofactor">
    <cofactor evidence="1">
        <name>Mn(2+)</name>
        <dbReference type="ChEBI" id="CHEBI:29035"/>
    </cofactor>
</comment>
<dbReference type="GO" id="GO:0006281">
    <property type="term" value="P:DNA repair"/>
    <property type="evidence" value="ECO:0007669"/>
    <property type="project" value="UniProtKB-KW"/>
</dbReference>
<evidence type="ECO:0000259" key="19">
    <source>
        <dbReference type="PROSITE" id="PS51907"/>
    </source>
</evidence>
<dbReference type="Gene3D" id="1.10.150.20">
    <property type="entry name" value="5' to 3' exonuclease, C-terminal subdomain"/>
    <property type="match status" value="1"/>
</dbReference>
<evidence type="ECO:0000256" key="3">
    <source>
        <dbReference type="ARBA" id="ARBA00004123"/>
    </source>
</evidence>
<keyword evidence="6" id="KW-0808">Transferase</keyword>
<dbReference type="Gene3D" id="3.30.1490.100">
    <property type="entry name" value="DNA polymerase, Y-family, little finger domain"/>
    <property type="match status" value="1"/>
</dbReference>
<keyword evidence="8" id="KW-0479">Metal-binding</keyword>
<evidence type="ECO:0000256" key="8">
    <source>
        <dbReference type="ARBA" id="ARBA00022723"/>
    </source>
</evidence>
<dbReference type="GO" id="GO:0009411">
    <property type="term" value="P:response to UV"/>
    <property type="evidence" value="ECO:0007669"/>
    <property type="project" value="UniProtKB-ARBA"/>
</dbReference>
<evidence type="ECO:0000256" key="5">
    <source>
        <dbReference type="ARBA" id="ARBA00012417"/>
    </source>
</evidence>
<dbReference type="SUPFAM" id="SSF56672">
    <property type="entry name" value="DNA/RNA polymerases"/>
    <property type="match status" value="1"/>
</dbReference>
<reference evidence="20 21" key="1">
    <citation type="submission" date="2023-10" db="EMBL/GenBank/DDBJ databases">
        <title>Genomes of two closely related lineages of the louse Polyplax serrata with different host specificities.</title>
        <authorList>
            <person name="Martinu J."/>
            <person name="Tarabai H."/>
            <person name="Stefka J."/>
            <person name="Hypsa V."/>
        </authorList>
    </citation>
    <scope>NUCLEOTIDE SEQUENCE [LARGE SCALE GENOMIC DNA]</scope>
    <source>
        <strain evidence="20">HR10_N</strain>
    </source>
</reference>
<dbReference type="SUPFAM" id="SSF100879">
    <property type="entry name" value="Lesion bypass DNA polymerase (Y-family), little finger domain"/>
    <property type="match status" value="1"/>
</dbReference>